<organism evidence="1 2">
    <name type="scientific">Pseudomonas syringae pv. avii</name>
    <dbReference type="NCBI Taxonomy" id="663959"/>
    <lineage>
        <taxon>Bacteria</taxon>
        <taxon>Pseudomonadati</taxon>
        <taxon>Pseudomonadota</taxon>
        <taxon>Gammaproteobacteria</taxon>
        <taxon>Pseudomonadales</taxon>
        <taxon>Pseudomonadaceae</taxon>
        <taxon>Pseudomonas</taxon>
        <taxon>Pseudomonas syringae</taxon>
    </lineage>
</organism>
<dbReference type="AlphaFoldDB" id="A0A3M5U3L4"/>
<protein>
    <submittedName>
        <fullName evidence="1">Uncharacterized protein</fullName>
    </submittedName>
</protein>
<dbReference type="Proteomes" id="UP000280395">
    <property type="component" value="Unassembled WGS sequence"/>
</dbReference>
<evidence type="ECO:0000313" key="1">
    <source>
        <dbReference type="EMBL" id="RMU40499.1"/>
    </source>
</evidence>
<proteinExistence type="predicted"/>
<reference evidence="1 2" key="1">
    <citation type="submission" date="2018-08" db="EMBL/GenBank/DDBJ databases">
        <title>Recombination of ecologically and evolutionarily significant loci maintains genetic cohesion in the Pseudomonas syringae species complex.</title>
        <authorList>
            <person name="Dillon M."/>
            <person name="Thakur S."/>
            <person name="Almeida R.N.D."/>
            <person name="Weir B.S."/>
            <person name="Guttman D.S."/>
        </authorList>
    </citation>
    <scope>NUCLEOTIDE SEQUENCE [LARGE SCALE GENOMIC DNA]</scope>
    <source>
        <strain evidence="1 2">ICMP 14479</strain>
    </source>
</reference>
<dbReference type="EMBL" id="RBUA01001574">
    <property type="protein sequence ID" value="RMU40499.1"/>
    <property type="molecule type" value="Genomic_DNA"/>
</dbReference>
<evidence type="ECO:0000313" key="2">
    <source>
        <dbReference type="Proteomes" id="UP000280395"/>
    </source>
</evidence>
<gene>
    <name evidence="1" type="ORF">ALP29_05226</name>
</gene>
<accession>A0A3M5U3L4</accession>
<sequence length="938" mass="103471">MYCSSTTLPGTCLLLQQVSGRTGTRFVGSGIRTGGRCTGAATTTFDHLVQRQVQQVVLPTFAAGHENLAGVAEDFLHGVQVQTLAGHFRSLAVLGDQLGETICLTLGAGDHFIAVTVGIFKDALGLTTGFRHNAVGIGFSLVARTLLVFTGTDHVVKGFLHFTRCRCALYVHLSDGNTSAIGIEEPLQALLDFAGHQFTTFGQHLVHGGGTHHVAQGTFGCVLQTDFRLINVQHEVLQVADLVLHGQRHFDDVLVFGQHLALLGVRTLTRHVLHVLLVDRREIDVQAWPDSLVVLAEAQHHGLLLLVHHVDRAVQPYGREHDKTQAQQAIATALACATAVVTTTFFSTTEQPIQAFLQLSEGLVEIRWPLAVAVIAALTTPRILIIRVATRLIPSHSALHLIKQRRTHGAPTNATECLLLRHNRFLRLLLQSVLFDKLCRYNTLSADQPIEFRAWQSNGQQADTFFVVFFFLYSAQLEKLCTQSSKTLRQAQGADEQIAAEQFGNGLFQQLQATAISRRQPDPLGLAVLVALDLWLNAFKQIEFVIDLEDRQVLGTNLAQHHHDLFNLQHAIRFGRIDHVQQQVGIARLFERRPKCLDELVGQVTNETHGIGQHNRPQVVDVQTPQGRVEGGEQLVGRVHIRLGHVIEQRGFAGVGVAHQRNRRDIRTGTATSRLLALAAHFFQAALDLAQANPQQTPVGFQLGFTRATHADTATLTLKVSPAANQAGAHVIKLGQFDLELAFMGTGALGENVENQAGTVDHATLENTFEVTFLTGREGVIEDHQIGFFGMNQVAQFLDLAAANQVFGGWPMTRYVKKRNGLGAGRICQLLKLLRIFARLRVLSIQVNEDYSLTTTVALKEQRRLLSGVTWLSVTLFITCCARQTDWTNWNDCRDSVLVNHLADGVFQQDNELVERLDRTLQLDAVDQIDGNPNFLFT</sequence>
<name>A0A3M5U3L4_PSESX</name>
<comment type="caution">
    <text evidence="1">The sequence shown here is derived from an EMBL/GenBank/DDBJ whole genome shotgun (WGS) entry which is preliminary data.</text>
</comment>